<dbReference type="KEGG" id="meh:M301_2657"/>
<name>D7DNY1_METV0</name>
<dbReference type="OrthoDB" id="9806163at2"/>
<dbReference type="PANTHER" id="PTHR47562:SF2">
    <property type="entry name" value="CARBOXYMETHYLENEBUTENOLIDASE-RELATED"/>
    <property type="match status" value="1"/>
</dbReference>
<dbReference type="InterPro" id="IPR029058">
    <property type="entry name" value="AB_hydrolase_fold"/>
</dbReference>
<dbReference type="eggNOG" id="COG0412">
    <property type="taxonomic scope" value="Bacteria"/>
</dbReference>
<keyword evidence="3" id="KW-1185">Reference proteome</keyword>
<evidence type="ECO:0000313" key="3">
    <source>
        <dbReference type="Proteomes" id="UP000000383"/>
    </source>
</evidence>
<dbReference type="RefSeq" id="WP_013149317.1">
    <property type="nucleotide sequence ID" value="NC_014207.1"/>
</dbReference>
<dbReference type="Gene3D" id="3.40.50.1820">
    <property type="entry name" value="alpha/beta hydrolase"/>
    <property type="match status" value="1"/>
</dbReference>
<evidence type="ECO:0000259" key="1">
    <source>
        <dbReference type="Pfam" id="PF01738"/>
    </source>
</evidence>
<feature type="domain" description="Dienelactone hydrolase" evidence="1">
    <location>
        <begin position="29"/>
        <end position="247"/>
    </location>
</feature>
<dbReference type="AlphaFoldDB" id="D7DNY1"/>
<reference evidence="3" key="1">
    <citation type="submission" date="2010-05" db="EMBL/GenBank/DDBJ databases">
        <title>Complete sequence of Methylotenera sp. 301.</title>
        <authorList>
            <person name="Lucas S."/>
            <person name="Copeland A."/>
            <person name="Lapidus A."/>
            <person name="Cheng J.-F."/>
            <person name="Bruce D."/>
            <person name="Goodwin L."/>
            <person name="Pitluck S."/>
            <person name="Clum A."/>
            <person name="Land M."/>
            <person name="Hauser L."/>
            <person name="Kyrpides N."/>
            <person name="Ivanova N."/>
            <person name="Chistoservova L."/>
            <person name="Kalyuzhnaya M."/>
            <person name="Woyke T."/>
        </authorList>
    </citation>
    <scope>NUCLEOTIDE SEQUENCE [LARGE SCALE GENOMIC DNA]</scope>
    <source>
        <strain evidence="3">301</strain>
    </source>
</reference>
<dbReference type="STRING" id="666681.M301_2657"/>
<dbReference type="InterPro" id="IPR002925">
    <property type="entry name" value="Dienelactn_hydro"/>
</dbReference>
<keyword evidence="2" id="KW-0378">Hydrolase</keyword>
<dbReference type="HOGENOM" id="CLU_054590_1_0_4"/>
<gene>
    <name evidence="2" type="ordered locus">M301_2657</name>
</gene>
<dbReference type="SUPFAM" id="SSF53474">
    <property type="entry name" value="alpha/beta-Hydrolases"/>
    <property type="match status" value="1"/>
</dbReference>
<dbReference type="EMBL" id="CP002056">
    <property type="protein sequence ID" value="ADI31012.1"/>
    <property type="molecule type" value="Genomic_DNA"/>
</dbReference>
<sequence>MKVQSQIADINTATGVMRTYIHRPVGGKPSADGKFPTVLFYSEIFQQTGPIESAAKIIASHGYVVLVPEVFHELNPIGTVLAYDDAGRDKGNADKAAKDVQGYDTDNQAMIAFIKQQDWYDGNIGAMGFCIGGHLAFRAALQPEIKSTACFYATDLHSMTIPNKPGQHSMERLSDITGELLMIWGKQDNHIPTAGRTQVYNKLTEANLTFTWHEFNAQHAFMRDGDERYDAQTAMLCYQLALNLFSRTM</sequence>
<dbReference type="GO" id="GO:0016787">
    <property type="term" value="F:hydrolase activity"/>
    <property type="evidence" value="ECO:0007669"/>
    <property type="project" value="UniProtKB-KW"/>
</dbReference>
<protein>
    <submittedName>
        <fullName evidence="2">Dienelactone hydrolase</fullName>
    </submittedName>
</protein>
<dbReference type="PANTHER" id="PTHR47562">
    <property type="match status" value="1"/>
</dbReference>
<dbReference type="Proteomes" id="UP000000383">
    <property type="component" value="Chromosome"/>
</dbReference>
<organism evidence="2 3">
    <name type="scientific">Methylotenera versatilis (strain 301)</name>
    <dbReference type="NCBI Taxonomy" id="666681"/>
    <lineage>
        <taxon>Bacteria</taxon>
        <taxon>Pseudomonadati</taxon>
        <taxon>Pseudomonadota</taxon>
        <taxon>Betaproteobacteria</taxon>
        <taxon>Nitrosomonadales</taxon>
        <taxon>Methylophilaceae</taxon>
        <taxon>Methylotenera</taxon>
    </lineage>
</organism>
<dbReference type="Pfam" id="PF01738">
    <property type="entry name" value="DLH"/>
    <property type="match status" value="1"/>
</dbReference>
<accession>D7DNY1</accession>
<evidence type="ECO:0000313" key="2">
    <source>
        <dbReference type="EMBL" id="ADI31012.1"/>
    </source>
</evidence>
<proteinExistence type="predicted"/>
<reference evidence="2 3" key="2">
    <citation type="journal article" date="2011" name="J. Bacteriol.">
        <title>Genomes of three methylotrophs from a single niche uncover genetic and metabolic divergence of Methylophilaceae.</title>
        <authorList>
            <person name="Lapidus A."/>
            <person name="Clum A."/>
            <person name="Labutti K."/>
            <person name="Kaluzhnaya M.G."/>
            <person name="Lim S."/>
            <person name="Beck D.A."/>
            <person name="Glavina Del Rio T."/>
            <person name="Nolan M."/>
            <person name="Mavromatis K."/>
            <person name="Huntemann M."/>
            <person name="Lucas S."/>
            <person name="Lidstrom M.E."/>
            <person name="Ivanova N."/>
            <person name="Chistoserdova L."/>
        </authorList>
    </citation>
    <scope>NUCLEOTIDE SEQUENCE [LARGE SCALE GENOMIC DNA]</scope>
    <source>
        <strain evidence="2 3">301</strain>
    </source>
</reference>